<evidence type="ECO:0000313" key="2">
    <source>
        <dbReference type="EMBL" id="GER53653.1"/>
    </source>
</evidence>
<name>A0A5A7R7E3_STRAF</name>
<dbReference type="AlphaFoldDB" id="A0A5A7R7E3"/>
<proteinExistence type="inferred from homology"/>
<sequence>GEFSFLHFHAVVPSFLSSQIQTTPPTGEEIKVLDVSSSTSQDVALSSPSSSPVHARIRARRLRLSLRLDVDKILQSTGRGHNVTVTNDGATILKSLHIENAAAKGSTNLESIQIKKPGGSLKDSFMEEGYDRDSGISCGCSIRSVRVAAFTGLVLMMNVWTLHPNGGLLIALMMLRCNSALRSHLEYDASTAPPPQYIERSTSTDIVVLLSKQSMEQKMGSLNVYLLHCQNIV</sequence>
<comment type="similarity">
    <text evidence="1">Belongs to the TCP-1 chaperonin family.</text>
</comment>
<dbReference type="GO" id="GO:0005524">
    <property type="term" value="F:ATP binding"/>
    <property type="evidence" value="ECO:0007669"/>
    <property type="project" value="InterPro"/>
</dbReference>
<reference evidence="3" key="1">
    <citation type="journal article" date="2019" name="Curr. Biol.">
        <title>Genome Sequence of Striga asiatica Provides Insight into the Evolution of Plant Parasitism.</title>
        <authorList>
            <person name="Yoshida S."/>
            <person name="Kim S."/>
            <person name="Wafula E.K."/>
            <person name="Tanskanen J."/>
            <person name="Kim Y.M."/>
            <person name="Honaas L."/>
            <person name="Yang Z."/>
            <person name="Spallek T."/>
            <person name="Conn C.E."/>
            <person name="Ichihashi Y."/>
            <person name="Cheong K."/>
            <person name="Cui S."/>
            <person name="Der J.P."/>
            <person name="Gundlach H."/>
            <person name="Jiao Y."/>
            <person name="Hori C."/>
            <person name="Ishida J.K."/>
            <person name="Kasahara H."/>
            <person name="Kiba T."/>
            <person name="Kim M.S."/>
            <person name="Koo N."/>
            <person name="Laohavisit A."/>
            <person name="Lee Y.H."/>
            <person name="Lumba S."/>
            <person name="McCourt P."/>
            <person name="Mortimer J.C."/>
            <person name="Mutuku J.M."/>
            <person name="Nomura T."/>
            <person name="Sasaki-Sekimoto Y."/>
            <person name="Seto Y."/>
            <person name="Wang Y."/>
            <person name="Wakatake T."/>
            <person name="Sakakibara H."/>
            <person name="Demura T."/>
            <person name="Yamaguchi S."/>
            <person name="Yoneyama K."/>
            <person name="Manabe R.I."/>
            <person name="Nelson D.C."/>
            <person name="Schulman A.H."/>
            <person name="Timko M.P."/>
            <person name="dePamphilis C.W."/>
            <person name="Choi D."/>
            <person name="Shirasu K."/>
        </authorList>
    </citation>
    <scope>NUCLEOTIDE SEQUENCE [LARGE SCALE GENOMIC DNA]</scope>
    <source>
        <strain evidence="3">cv. UVA1</strain>
    </source>
</reference>
<dbReference type="GO" id="GO:0051082">
    <property type="term" value="F:unfolded protein binding"/>
    <property type="evidence" value="ECO:0007669"/>
    <property type="project" value="InterPro"/>
</dbReference>
<dbReference type="InterPro" id="IPR002194">
    <property type="entry name" value="Chaperonin_TCP-1_CS"/>
</dbReference>
<evidence type="ECO:0000313" key="3">
    <source>
        <dbReference type="Proteomes" id="UP000325081"/>
    </source>
</evidence>
<dbReference type="SUPFAM" id="SSF48592">
    <property type="entry name" value="GroEL equatorial domain-like"/>
    <property type="match status" value="1"/>
</dbReference>
<gene>
    <name evidence="2" type="ORF">STAS_31182</name>
</gene>
<dbReference type="GO" id="GO:0006457">
    <property type="term" value="P:protein folding"/>
    <property type="evidence" value="ECO:0007669"/>
    <property type="project" value="InterPro"/>
</dbReference>
<dbReference type="EMBL" id="BKCP01010626">
    <property type="protein sequence ID" value="GER53653.1"/>
    <property type="molecule type" value="Genomic_DNA"/>
</dbReference>
<protein>
    <submittedName>
        <fullName evidence="2">T-complex protein 1 subunit beta</fullName>
    </submittedName>
</protein>
<dbReference type="OrthoDB" id="496at2759"/>
<dbReference type="Proteomes" id="UP000325081">
    <property type="component" value="Unassembled WGS sequence"/>
</dbReference>
<keyword evidence="3" id="KW-1185">Reference proteome</keyword>
<feature type="non-terminal residue" evidence="2">
    <location>
        <position position="1"/>
    </location>
</feature>
<dbReference type="Gene3D" id="1.10.560.10">
    <property type="entry name" value="GroEL-like equatorial domain"/>
    <property type="match status" value="1"/>
</dbReference>
<organism evidence="2 3">
    <name type="scientific">Striga asiatica</name>
    <name type="common">Asiatic witchweed</name>
    <name type="synonym">Buchnera asiatica</name>
    <dbReference type="NCBI Taxonomy" id="4170"/>
    <lineage>
        <taxon>Eukaryota</taxon>
        <taxon>Viridiplantae</taxon>
        <taxon>Streptophyta</taxon>
        <taxon>Embryophyta</taxon>
        <taxon>Tracheophyta</taxon>
        <taxon>Spermatophyta</taxon>
        <taxon>Magnoliopsida</taxon>
        <taxon>eudicotyledons</taxon>
        <taxon>Gunneridae</taxon>
        <taxon>Pentapetalae</taxon>
        <taxon>asterids</taxon>
        <taxon>lamiids</taxon>
        <taxon>Lamiales</taxon>
        <taxon>Orobanchaceae</taxon>
        <taxon>Buchnereae</taxon>
        <taxon>Striga</taxon>
    </lineage>
</organism>
<dbReference type="InterPro" id="IPR027413">
    <property type="entry name" value="GROEL-like_equatorial_sf"/>
</dbReference>
<evidence type="ECO:0000256" key="1">
    <source>
        <dbReference type="ARBA" id="ARBA00008020"/>
    </source>
</evidence>
<comment type="caution">
    <text evidence="2">The sequence shown here is derived from an EMBL/GenBank/DDBJ whole genome shotgun (WGS) entry which is preliminary data.</text>
</comment>
<accession>A0A5A7R7E3</accession>
<dbReference type="PROSITE" id="PS00751">
    <property type="entry name" value="TCP1_2"/>
    <property type="match status" value="1"/>
</dbReference>
<dbReference type="GO" id="GO:0016887">
    <property type="term" value="F:ATP hydrolysis activity"/>
    <property type="evidence" value="ECO:0007669"/>
    <property type="project" value="InterPro"/>
</dbReference>